<evidence type="ECO:0000259" key="2">
    <source>
        <dbReference type="Pfam" id="PF01037"/>
    </source>
</evidence>
<dbReference type="EMBL" id="CP000575">
    <property type="protein sequence ID" value="ABN69318.1"/>
    <property type="molecule type" value="Genomic_DNA"/>
</dbReference>
<protein>
    <submittedName>
        <fullName evidence="3">Transcriptional regulator, AsnC family</fullName>
    </submittedName>
</protein>
<dbReference type="Pfam" id="PF01037">
    <property type="entry name" value="AsnC_trans_reg"/>
    <property type="match status" value="1"/>
</dbReference>
<evidence type="ECO:0000313" key="3">
    <source>
        <dbReference type="EMBL" id="ABN69318.1"/>
    </source>
</evidence>
<name>A3DL08_STAMF</name>
<dbReference type="Gene3D" id="3.30.70.920">
    <property type="match status" value="1"/>
</dbReference>
<dbReference type="HOGENOM" id="CLU_170329_2_2_2"/>
<dbReference type="RefSeq" id="WP_011838509.1">
    <property type="nucleotide sequence ID" value="NC_009033.1"/>
</dbReference>
<reference evidence="3 4" key="2">
    <citation type="journal article" date="2009" name="Stand. Genomic Sci.">
        <title>Complete genome sequence of Staphylothermus marinus Stetter and Fiala 1986 type strain F1.</title>
        <authorList>
            <person name="Anderson I.J."/>
            <person name="Sun H."/>
            <person name="Lapidus A."/>
            <person name="Copeland A."/>
            <person name="Glavina Del Rio T."/>
            <person name="Tice H."/>
            <person name="Dalin E."/>
            <person name="Lucas S."/>
            <person name="Barry K."/>
            <person name="Land M."/>
            <person name="Richardson P."/>
            <person name="Huber H."/>
            <person name="Kyrpides N.C."/>
        </authorList>
    </citation>
    <scope>NUCLEOTIDE SEQUENCE [LARGE SCALE GENOMIC DNA]</scope>
    <source>
        <strain evidence="4">ATCC 43588 / DSM 3639 / JCM 9404 / F1</strain>
    </source>
</reference>
<gene>
    <name evidence="3" type="ordered locus">Smar_0205</name>
</gene>
<dbReference type="OrthoDB" id="14763at2157"/>
<organism evidence="3 4">
    <name type="scientific">Staphylothermus marinus (strain ATCC 43588 / DSM 3639 / JCM 9404 / F1)</name>
    <dbReference type="NCBI Taxonomy" id="399550"/>
    <lineage>
        <taxon>Archaea</taxon>
        <taxon>Thermoproteota</taxon>
        <taxon>Thermoprotei</taxon>
        <taxon>Desulfurococcales</taxon>
        <taxon>Desulfurococcaceae</taxon>
        <taxon>Staphylothermus</taxon>
    </lineage>
</organism>
<sequence length="79" mass="9129">MSGIIFVRIKPGYEKEVMDKIFSIEHVSRIYRVFGDYDLIVVTQDISLEQLKKIIEKIRSITNVVSTSTLVVISKKIKK</sequence>
<evidence type="ECO:0000256" key="1">
    <source>
        <dbReference type="ARBA" id="ARBA00029440"/>
    </source>
</evidence>
<evidence type="ECO:0000313" key="4">
    <source>
        <dbReference type="Proteomes" id="UP000000254"/>
    </source>
</evidence>
<dbReference type="eggNOG" id="arCOG01117">
    <property type="taxonomic scope" value="Archaea"/>
</dbReference>
<dbReference type="SUPFAM" id="SSF54909">
    <property type="entry name" value="Dimeric alpha+beta barrel"/>
    <property type="match status" value="1"/>
</dbReference>
<dbReference type="Proteomes" id="UP000000254">
    <property type="component" value="Chromosome"/>
</dbReference>
<dbReference type="KEGG" id="smr:Smar_0205"/>
<dbReference type="InterPro" id="IPR019887">
    <property type="entry name" value="Tscrpt_reg_AsnC/Lrp_C"/>
</dbReference>
<proteinExistence type="predicted"/>
<comment type="pathway">
    <text evidence="1">Amino-acid biosynthesis.</text>
</comment>
<dbReference type="STRING" id="399550.Smar_0205"/>
<keyword evidence="4" id="KW-1185">Reference proteome</keyword>
<dbReference type="GeneID" id="4907692"/>
<accession>A3DL08</accession>
<reference evidence="4" key="1">
    <citation type="journal article" date="2009" name="BMC Genomics">
        <title>The complete genome sequence of Staphylothermus marinus reveals differences in sulfur metabolism among heterotrophic Crenarchaeota.</title>
        <authorList>
            <person name="Anderson I.J."/>
            <person name="Dharmarajan L."/>
            <person name="Rodriguez J."/>
            <person name="Hooper S."/>
            <person name="Porat I."/>
            <person name="Ulrich L.E."/>
            <person name="Elkins J.G."/>
            <person name="Mavromatis K."/>
            <person name="Sun H."/>
            <person name="Land M."/>
            <person name="Lapidus A."/>
            <person name="Lucas S."/>
            <person name="Barry K."/>
            <person name="Huber H."/>
            <person name="Zhulin I.B."/>
            <person name="Whitman W.B."/>
            <person name="Mukhopadhyay B."/>
            <person name="Woese C."/>
            <person name="Bristow J."/>
            <person name="Kyrpides N."/>
        </authorList>
    </citation>
    <scope>NUCLEOTIDE SEQUENCE [LARGE SCALE GENOMIC DNA]</scope>
    <source>
        <strain evidence="4">ATCC 43588 / DSM 3639 / JCM 9404 / F1</strain>
    </source>
</reference>
<dbReference type="AlphaFoldDB" id="A3DL08"/>
<feature type="domain" description="Transcription regulator AsnC/Lrp ligand binding" evidence="2">
    <location>
        <begin position="5"/>
        <end position="74"/>
    </location>
</feature>
<dbReference type="InterPro" id="IPR011008">
    <property type="entry name" value="Dimeric_a/b-barrel"/>
</dbReference>